<dbReference type="AlphaFoldDB" id="A0A6L9LLR2"/>
<gene>
    <name evidence="2" type="ORF">GK108_22940</name>
</gene>
<sequence length="271" mass="30581">MFKYLSGFFLFLVTSLNVTAQPVASPKIKVLLLGSIHFTPSTQDVYKNKTVDVQDEKRQVQIKQMLTQLSRFSPNQICIEVPTQNQSKVDSQYHRYLNGQYKLGTHEVDQIAYPLAKQLGLPTLTCINYKGAFDPDPVNEYAKANNQEDIIASLEKFASSTIAGVVAVQQKQSISELYRFINSNDELTKNAAIYSDYLVRIGQGDKYPGTDLVAGWYNTNLHIYTNILRAIHPGDKAIMVLFGYGHIPILKHLFESNPKFEVVDVNDVLKE</sequence>
<feature type="signal peptide" evidence="1">
    <location>
        <begin position="1"/>
        <end position="20"/>
    </location>
</feature>
<reference evidence="2 3" key="1">
    <citation type="submission" date="2020-02" db="EMBL/GenBank/DDBJ databases">
        <title>Draft genome sequence of two Spirosoma agri KCTC 52727 and Spirosoma terrae KCTC 52035.</title>
        <authorList>
            <person name="Rojas J."/>
            <person name="Ambika Manirajan B."/>
            <person name="Suarez C."/>
            <person name="Ratering S."/>
            <person name="Schnell S."/>
        </authorList>
    </citation>
    <scope>NUCLEOTIDE SEQUENCE [LARGE SCALE GENOMIC DNA]</scope>
    <source>
        <strain evidence="2 3">KCTC 52035</strain>
    </source>
</reference>
<dbReference type="RefSeq" id="WP_163953533.1">
    <property type="nucleotide sequence ID" value="NZ_JAAFZH010000013.1"/>
</dbReference>
<dbReference type="Proteomes" id="UP000474175">
    <property type="component" value="Unassembled WGS sequence"/>
</dbReference>
<evidence type="ECO:0000256" key="1">
    <source>
        <dbReference type="SAM" id="SignalP"/>
    </source>
</evidence>
<accession>A0A6L9LLR2</accession>
<dbReference type="InterPro" id="IPR043749">
    <property type="entry name" value="DUF5694"/>
</dbReference>
<name>A0A6L9LLR2_9BACT</name>
<proteinExistence type="predicted"/>
<evidence type="ECO:0000313" key="3">
    <source>
        <dbReference type="Proteomes" id="UP000474175"/>
    </source>
</evidence>
<feature type="chain" id="PRO_5026916984" description="TraB/GumN family protein" evidence="1">
    <location>
        <begin position="21"/>
        <end position="271"/>
    </location>
</feature>
<organism evidence="2 3">
    <name type="scientific">Spirosoma terrae</name>
    <dbReference type="NCBI Taxonomy" id="1968276"/>
    <lineage>
        <taxon>Bacteria</taxon>
        <taxon>Pseudomonadati</taxon>
        <taxon>Bacteroidota</taxon>
        <taxon>Cytophagia</taxon>
        <taxon>Cytophagales</taxon>
        <taxon>Cytophagaceae</taxon>
        <taxon>Spirosoma</taxon>
    </lineage>
</organism>
<dbReference type="EMBL" id="JAAFZH010000013">
    <property type="protein sequence ID" value="NDU97759.1"/>
    <property type="molecule type" value="Genomic_DNA"/>
</dbReference>
<dbReference type="Pfam" id="PF18950">
    <property type="entry name" value="DUF5694"/>
    <property type="match status" value="1"/>
</dbReference>
<keyword evidence="1" id="KW-0732">Signal</keyword>
<evidence type="ECO:0008006" key="4">
    <source>
        <dbReference type="Google" id="ProtNLM"/>
    </source>
</evidence>
<keyword evidence="3" id="KW-1185">Reference proteome</keyword>
<comment type="caution">
    <text evidence="2">The sequence shown here is derived from an EMBL/GenBank/DDBJ whole genome shotgun (WGS) entry which is preliminary data.</text>
</comment>
<evidence type="ECO:0000313" key="2">
    <source>
        <dbReference type="EMBL" id="NDU97759.1"/>
    </source>
</evidence>
<protein>
    <recommendedName>
        <fullName evidence="4">TraB/GumN family protein</fullName>
    </recommendedName>
</protein>